<evidence type="ECO:0000256" key="4">
    <source>
        <dbReference type="PROSITE-ProRule" id="PRU00449"/>
    </source>
</evidence>
<keyword evidence="8" id="KW-1185">Reference proteome</keyword>
<sequence>MELPQLGKHCSLSTCRSLDFLPVTCLFCHKTFCGEHRLAHPCDKRPDKAVAQCTTCAQMVLAAVAEGLTLEQTLERHVESNCKTYVWQIQPSETNKRICGVKGCRDLEDGNAVSQKCANCQQVFCLRHRHGPDHHCPVSSPADAKAYQRKLMAEAAVSRLKQKQQQQPKSTSTSAASATPVKKKVNPTIELMKMKSKAKGSASVPMASRIYLNIHWPGKEESQPMFFDKTLRIGRLLDVLADQGNIKNDNNRLGVDDPQRLVVVKEDTQNKVIDNSSSLESVLANLDHVRLDRLASIV</sequence>
<dbReference type="AlphaFoldDB" id="A0AAD7V0R2"/>
<accession>A0AAD7V0R2</accession>
<feature type="domain" description="AN1-type" evidence="6">
    <location>
        <begin position="4"/>
        <end position="52"/>
    </location>
</feature>
<evidence type="ECO:0000259" key="6">
    <source>
        <dbReference type="PROSITE" id="PS51039"/>
    </source>
</evidence>
<keyword evidence="2 4" id="KW-0863">Zinc-finger</keyword>
<feature type="region of interest" description="Disordered" evidence="5">
    <location>
        <begin position="157"/>
        <end position="182"/>
    </location>
</feature>
<keyword evidence="3" id="KW-0862">Zinc</keyword>
<dbReference type="GeneID" id="83214980"/>
<evidence type="ECO:0000256" key="2">
    <source>
        <dbReference type="ARBA" id="ARBA00022771"/>
    </source>
</evidence>
<dbReference type="PANTHER" id="PTHR14677">
    <property type="entry name" value="ARSENITE INDUCUBLE RNA ASSOCIATED PROTEIN AIP-1-RELATED"/>
    <property type="match status" value="1"/>
</dbReference>
<dbReference type="PANTHER" id="PTHR14677:SF20">
    <property type="entry name" value="ZINC FINGER AN1-TYPE CONTAINING 2A-RELATED"/>
    <property type="match status" value="1"/>
</dbReference>
<dbReference type="InterPro" id="IPR057358">
    <property type="entry name" value="UBL_ZFAND1-like"/>
</dbReference>
<evidence type="ECO:0000256" key="5">
    <source>
        <dbReference type="SAM" id="MobiDB-lite"/>
    </source>
</evidence>
<organism evidence="7 8">
    <name type="scientific">Lichtheimia ornata</name>
    <dbReference type="NCBI Taxonomy" id="688661"/>
    <lineage>
        <taxon>Eukaryota</taxon>
        <taxon>Fungi</taxon>
        <taxon>Fungi incertae sedis</taxon>
        <taxon>Mucoromycota</taxon>
        <taxon>Mucoromycotina</taxon>
        <taxon>Mucoromycetes</taxon>
        <taxon>Mucorales</taxon>
        <taxon>Lichtheimiaceae</taxon>
        <taxon>Lichtheimia</taxon>
    </lineage>
</organism>
<keyword evidence="1" id="KW-0479">Metal-binding</keyword>
<dbReference type="SMART" id="SM00154">
    <property type="entry name" value="ZnF_AN1"/>
    <property type="match status" value="2"/>
</dbReference>
<dbReference type="Pfam" id="PF25327">
    <property type="entry name" value="UBL_ZFAND1"/>
    <property type="match status" value="1"/>
</dbReference>
<dbReference type="GO" id="GO:0008270">
    <property type="term" value="F:zinc ion binding"/>
    <property type="evidence" value="ECO:0007669"/>
    <property type="project" value="UniProtKB-KW"/>
</dbReference>
<dbReference type="EMBL" id="JARTCD010000037">
    <property type="protein sequence ID" value="KAJ8656725.1"/>
    <property type="molecule type" value="Genomic_DNA"/>
</dbReference>
<dbReference type="GO" id="GO:0005737">
    <property type="term" value="C:cytoplasm"/>
    <property type="evidence" value="ECO:0007669"/>
    <property type="project" value="TreeGrafter"/>
</dbReference>
<name>A0AAD7V0R2_9FUNG</name>
<dbReference type="InterPro" id="IPR035896">
    <property type="entry name" value="AN1-like_Znf"/>
</dbReference>
<reference evidence="7 8" key="1">
    <citation type="submission" date="2023-03" db="EMBL/GenBank/DDBJ databases">
        <title>Genome sequence of Lichtheimia ornata CBS 291.66.</title>
        <authorList>
            <person name="Mohabir J.T."/>
            <person name="Shea T.P."/>
            <person name="Kurbessoian T."/>
            <person name="Berby B."/>
            <person name="Fontaine J."/>
            <person name="Livny J."/>
            <person name="Gnirke A."/>
            <person name="Stajich J.E."/>
            <person name="Cuomo C.A."/>
        </authorList>
    </citation>
    <scope>NUCLEOTIDE SEQUENCE [LARGE SCALE GENOMIC DNA]</scope>
    <source>
        <strain evidence="7">CBS 291.66</strain>
    </source>
</reference>
<proteinExistence type="predicted"/>
<feature type="compositionally biased region" description="Low complexity" evidence="5">
    <location>
        <begin position="163"/>
        <end position="180"/>
    </location>
</feature>
<dbReference type="Pfam" id="PF01428">
    <property type="entry name" value="zf-AN1"/>
    <property type="match status" value="2"/>
</dbReference>
<gene>
    <name evidence="7" type="ORF">O0I10_007572</name>
</gene>
<feature type="domain" description="AN1-type" evidence="6">
    <location>
        <begin position="93"/>
        <end position="144"/>
    </location>
</feature>
<evidence type="ECO:0000256" key="1">
    <source>
        <dbReference type="ARBA" id="ARBA00022723"/>
    </source>
</evidence>
<evidence type="ECO:0000256" key="3">
    <source>
        <dbReference type="ARBA" id="ARBA00022833"/>
    </source>
</evidence>
<evidence type="ECO:0000313" key="8">
    <source>
        <dbReference type="Proteomes" id="UP001234581"/>
    </source>
</evidence>
<dbReference type="InterPro" id="IPR000058">
    <property type="entry name" value="Znf_AN1"/>
</dbReference>
<comment type="caution">
    <text evidence="7">The sequence shown here is derived from an EMBL/GenBank/DDBJ whole genome shotgun (WGS) entry which is preliminary data.</text>
</comment>
<dbReference type="RefSeq" id="XP_058341638.1">
    <property type="nucleotide sequence ID" value="XM_058487587.1"/>
</dbReference>
<dbReference type="PROSITE" id="PS51039">
    <property type="entry name" value="ZF_AN1"/>
    <property type="match status" value="2"/>
</dbReference>
<evidence type="ECO:0000313" key="7">
    <source>
        <dbReference type="EMBL" id="KAJ8656725.1"/>
    </source>
</evidence>
<dbReference type="Gene3D" id="4.10.1110.10">
    <property type="entry name" value="AN1-like Zinc finger"/>
    <property type="match status" value="2"/>
</dbReference>
<protein>
    <recommendedName>
        <fullName evidence="6">AN1-type domain-containing protein</fullName>
    </recommendedName>
</protein>
<dbReference type="Proteomes" id="UP001234581">
    <property type="component" value="Unassembled WGS sequence"/>
</dbReference>
<dbReference type="SUPFAM" id="SSF118310">
    <property type="entry name" value="AN1-like Zinc finger"/>
    <property type="match status" value="2"/>
</dbReference>